<proteinExistence type="predicted"/>
<dbReference type="EMBL" id="JAJTJA010000009">
    <property type="protein sequence ID" value="KAH8694004.1"/>
    <property type="molecule type" value="Genomic_DNA"/>
</dbReference>
<dbReference type="InterPro" id="IPR016040">
    <property type="entry name" value="NAD(P)-bd_dom"/>
</dbReference>
<protein>
    <recommendedName>
        <fullName evidence="1">NAD(P)-binding domain-containing protein</fullName>
    </recommendedName>
</protein>
<dbReference type="Gene3D" id="3.40.50.720">
    <property type="entry name" value="NAD(P)-binding Rossmann-like Domain"/>
    <property type="match status" value="1"/>
</dbReference>
<evidence type="ECO:0000313" key="2">
    <source>
        <dbReference type="EMBL" id="KAH8694004.1"/>
    </source>
</evidence>
<comment type="caution">
    <text evidence="2">The sequence shown here is derived from an EMBL/GenBank/DDBJ whole genome shotgun (WGS) entry which is preliminary data.</text>
</comment>
<dbReference type="PANTHER" id="PTHR43355:SF7">
    <property type="entry name" value="NAD(P)-BINDING DOMAIN-CONTAINING PROTEIN"/>
    <property type="match status" value="1"/>
</dbReference>
<dbReference type="GeneID" id="70249718"/>
<dbReference type="RefSeq" id="XP_046069674.1">
    <property type="nucleotide sequence ID" value="XM_046219431.1"/>
</dbReference>
<evidence type="ECO:0000259" key="1">
    <source>
        <dbReference type="Pfam" id="PF13460"/>
    </source>
</evidence>
<dbReference type="SUPFAM" id="SSF51735">
    <property type="entry name" value="NAD(P)-binding Rossmann-fold domains"/>
    <property type="match status" value="1"/>
</dbReference>
<feature type="domain" description="NAD(P)-binding" evidence="1">
    <location>
        <begin position="7"/>
        <end position="107"/>
    </location>
</feature>
<dbReference type="InterPro" id="IPR051606">
    <property type="entry name" value="Polyketide_Oxido-like"/>
</dbReference>
<keyword evidence="3" id="KW-1185">Reference proteome</keyword>
<reference evidence="2" key="1">
    <citation type="submission" date="2021-12" db="EMBL/GenBank/DDBJ databases">
        <title>Convergent genome expansion in fungi linked to evolution of root-endophyte symbiosis.</title>
        <authorList>
            <consortium name="DOE Joint Genome Institute"/>
            <person name="Ke Y.-H."/>
            <person name="Bonito G."/>
            <person name="Liao H.-L."/>
            <person name="Looney B."/>
            <person name="Rojas-Flechas A."/>
            <person name="Nash J."/>
            <person name="Hameed K."/>
            <person name="Schadt C."/>
            <person name="Martin F."/>
            <person name="Crous P.W."/>
            <person name="Miettinen O."/>
            <person name="Magnuson J.K."/>
            <person name="Labbe J."/>
            <person name="Jacobson D."/>
            <person name="Doktycz M.J."/>
            <person name="Veneault-Fourrey C."/>
            <person name="Kuo A."/>
            <person name="Mondo S."/>
            <person name="Calhoun S."/>
            <person name="Riley R."/>
            <person name="Ohm R."/>
            <person name="LaButti K."/>
            <person name="Andreopoulos B."/>
            <person name="Pangilinan J."/>
            <person name="Nolan M."/>
            <person name="Tritt A."/>
            <person name="Clum A."/>
            <person name="Lipzen A."/>
            <person name="Daum C."/>
            <person name="Barry K."/>
            <person name="Grigoriev I.V."/>
            <person name="Vilgalys R."/>
        </authorList>
    </citation>
    <scope>NUCLEOTIDE SEQUENCE</scope>
    <source>
        <strain evidence="2">PMI_201</strain>
    </source>
</reference>
<dbReference type="Proteomes" id="UP001201262">
    <property type="component" value="Unassembled WGS sequence"/>
</dbReference>
<name>A0AAD4KQR7_9EURO</name>
<gene>
    <name evidence="2" type="ORF">BGW36DRAFT_418613</name>
</gene>
<dbReference type="InterPro" id="IPR036291">
    <property type="entry name" value="NAD(P)-bd_dom_sf"/>
</dbReference>
<evidence type="ECO:0000313" key="3">
    <source>
        <dbReference type="Proteomes" id="UP001201262"/>
    </source>
</evidence>
<dbReference type="Pfam" id="PF13460">
    <property type="entry name" value="NAD_binding_10"/>
    <property type="match status" value="1"/>
</dbReference>
<dbReference type="PANTHER" id="PTHR43355">
    <property type="entry name" value="FLAVIN REDUCTASE (NADPH)"/>
    <property type="match status" value="1"/>
</dbReference>
<organism evidence="2 3">
    <name type="scientific">Talaromyces proteolyticus</name>
    <dbReference type="NCBI Taxonomy" id="1131652"/>
    <lineage>
        <taxon>Eukaryota</taxon>
        <taxon>Fungi</taxon>
        <taxon>Dikarya</taxon>
        <taxon>Ascomycota</taxon>
        <taxon>Pezizomycotina</taxon>
        <taxon>Eurotiomycetes</taxon>
        <taxon>Eurotiomycetidae</taxon>
        <taxon>Eurotiales</taxon>
        <taxon>Trichocomaceae</taxon>
        <taxon>Talaromyces</taxon>
        <taxon>Talaromyces sect. Bacilispori</taxon>
    </lineage>
</organism>
<dbReference type="AlphaFoldDB" id="A0AAD4KQR7"/>
<accession>A0AAD4KQR7</accession>
<dbReference type="GO" id="GO:0016646">
    <property type="term" value="F:oxidoreductase activity, acting on the CH-NH group of donors, NAD or NADP as acceptor"/>
    <property type="evidence" value="ECO:0007669"/>
    <property type="project" value="TreeGrafter"/>
</dbReference>
<sequence length="267" mass="28546">MKVLLLGATGNVGSRLLPALIAHKHQVVAYVRTPAKISSVATSKLDSIVVGSASDSTAIKAAILSHNCDAVVNAAGVAAMTSWASQGEFQAIFAAVVQAALEAGRERGGTPVRCWLMSGFAMLDSLKKPHLLFHYIPLFPSHKPNYQLIKSHAADTLAWSLFCASNMPPKYDTPQFPPPADASASNLVAKADAPPAWGKQYRGVPLIGNYLNIMAQAQSYYAVLENCVDFIAADLEKGLESEWIGKRVGVKEKSKVDTNTNANINIK</sequence>